<dbReference type="AlphaFoldDB" id="A0A6J4L8L4"/>
<feature type="region of interest" description="Disordered" evidence="1">
    <location>
        <begin position="129"/>
        <end position="154"/>
    </location>
</feature>
<name>A0A6J4L8L4_9ACTN</name>
<reference evidence="2" key="1">
    <citation type="submission" date="2020-02" db="EMBL/GenBank/DDBJ databases">
        <authorList>
            <person name="Meier V. D."/>
        </authorList>
    </citation>
    <scope>NUCLEOTIDE SEQUENCE</scope>
    <source>
        <strain evidence="2">AVDCRST_MAG24</strain>
    </source>
</reference>
<sequence>MLAVGLAPTVPRVAVPATTVAPSEAVQVTAVSASTSRPWVRAWQYRVSPGTGAPDGGEVSAAPQVIEATPCSANRSISWSAGEKSEVSEASSIGIGASTLCSALTSVDVKAVNPPIAWLRVREVSRSRAASRVRTGAAQGPVSPAALAPTETVP</sequence>
<organism evidence="2">
    <name type="scientific">uncultured Nocardioidaceae bacterium</name>
    <dbReference type="NCBI Taxonomy" id="253824"/>
    <lineage>
        <taxon>Bacteria</taxon>
        <taxon>Bacillati</taxon>
        <taxon>Actinomycetota</taxon>
        <taxon>Actinomycetes</taxon>
        <taxon>Propionibacteriales</taxon>
        <taxon>Nocardioidaceae</taxon>
        <taxon>environmental samples</taxon>
    </lineage>
</organism>
<proteinExistence type="predicted"/>
<gene>
    <name evidence="2" type="ORF">AVDCRST_MAG24-548</name>
</gene>
<evidence type="ECO:0000256" key="1">
    <source>
        <dbReference type="SAM" id="MobiDB-lite"/>
    </source>
</evidence>
<accession>A0A6J4L8L4</accession>
<evidence type="ECO:0000313" key="2">
    <source>
        <dbReference type="EMBL" id="CAA9325535.1"/>
    </source>
</evidence>
<protein>
    <submittedName>
        <fullName evidence="2">Uncharacterized protein</fullName>
    </submittedName>
</protein>
<dbReference type="EMBL" id="CADCUF010000076">
    <property type="protein sequence ID" value="CAA9325535.1"/>
    <property type="molecule type" value="Genomic_DNA"/>
</dbReference>
<feature type="non-terminal residue" evidence="2">
    <location>
        <position position="154"/>
    </location>
</feature>